<accession>A0A831XFF1</accession>
<protein>
    <recommendedName>
        <fullName evidence="2">Toxin, RelE family</fullName>
    </recommendedName>
</protein>
<comment type="caution">
    <text evidence="1">The sequence shown here is derived from an EMBL/GenBank/DDBJ whole genome shotgun (WGS) entry which is preliminary data.</text>
</comment>
<dbReference type="Pfam" id="PF06296">
    <property type="entry name" value="RelE"/>
    <property type="match status" value="1"/>
</dbReference>
<dbReference type="PIRSF" id="PIRSF039032">
    <property type="entry name" value="HigB-2"/>
    <property type="match status" value="1"/>
</dbReference>
<reference evidence="1" key="1">
    <citation type="journal article" date="2020" name="mSystems">
        <title>Genome- and Community-Level Interaction Insights into Carbon Utilization and Element Cycling Functions of Hydrothermarchaeota in Hydrothermal Sediment.</title>
        <authorList>
            <person name="Zhou Z."/>
            <person name="Liu Y."/>
            <person name="Xu W."/>
            <person name="Pan J."/>
            <person name="Luo Z.H."/>
            <person name="Li M."/>
        </authorList>
    </citation>
    <scope>NUCLEOTIDE SEQUENCE [LARGE SCALE GENOMIC DNA]</scope>
    <source>
        <strain evidence="1">SpSt-349</strain>
    </source>
</reference>
<dbReference type="InterPro" id="IPR009387">
    <property type="entry name" value="HigB-2"/>
</dbReference>
<evidence type="ECO:0000313" key="1">
    <source>
        <dbReference type="EMBL" id="HEN43284.1"/>
    </source>
</evidence>
<proteinExistence type="predicted"/>
<dbReference type="EMBL" id="DSOV01000058">
    <property type="protein sequence ID" value="HEN43284.1"/>
    <property type="molecule type" value="Genomic_DNA"/>
</dbReference>
<organism evidence="1">
    <name type="scientific">Geobacter metallireducens</name>
    <dbReference type="NCBI Taxonomy" id="28232"/>
    <lineage>
        <taxon>Bacteria</taxon>
        <taxon>Pseudomonadati</taxon>
        <taxon>Thermodesulfobacteriota</taxon>
        <taxon>Desulfuromonadia</taxon>
        <taxon>Geobacterales</taxon>
        <taxon>Geobacteraceae</taxon>
        <taxon>Geobacter</taxon>
    </lineage>
</organism>
<sequence length="105" mass="12109">MLFVETSLFTNLLSGYLSDDEYREFQTFIAENLDAGDVIRGSGGIRKIRWAAKGKGKRGGVRIIYYWQRVDSHIYLITLYAKNEMEDLSPAEIAALKRMVEAWNR</sequence>
<evidence type="ECO:0008006" key="2">
    <source>
        <dbReference type="Google" id="ProtNLM"/>
    </source>
</evidence>
<name>A0A831XFF1_GEOME</name>
<dbReference type="AlphaFoldDB" id="A0A831XFF1"/>
<gene>
    <name evidence="1" type="ORF">ENQ87_13100</name>
</gene>